<dbReference type="GO" id="GO:0042149">
    <property type="term" value="P:cellular response to glucose starvation"/>
    <property type="evidence" value="ECO:0007669"/>
    <property type="project" value="TreeGrafter"/>
</dbReference>
<proteinExistence type="predicted"/>
<evidence type="ECO:0000313" key="6">
    <source>
        <dbReference type="Proteomes" id="UP000193920"/>
    </source>
</evidence>
<dbReference type="EMBL" id="MCOG01000046">
    <property type="protein sequence ID" value="ORY68116.1"/>
    <property type="molecule type" value="Genomic_DNA"/>
</dbReference>
<keyword evidence="2 3" id="KW-0129">CBS domain</keyword>
<dbReference type="PANTHER" id="PTHR13780:SF36">
    <property type="entry name" value="CBS DOMAIN-CONTAINING PROTEIN"/>
    <property type="match status" value="1"/>
</dbReference>
<dbReference type="CDD" id="cd02205">
    <property type="entry name" value="CBS_pair_SF"/>
    <property type="match status" value="3"/>
</dbReference>
<feature type="domain" description="CBS" evidence="4">
    <location>
        <begin position="203"/>
        <end position="263"/>
    </location>
</feature>
<evidence type="ECO:0000256" key="2">
    <source>
        <dbReference type="ARBA" id="ARBA00023122"/>
    </source>
</evidence>
<dbReference type="PROSITE" id="PS51371">
    <property type="entry name" value="CBS"/>
    <property type="match status" value="3"/>
</dbReference>
<evidence type="ECO:0000256" key="3">
    <source>
        <dbReference type="PROSITE-ProRule" id="PRU00703"/>
    </source>
</evidence>
<comment type="caution">
    <text evidence="5">The sequence shown here is derived from an EMBL/GenBank/DDBJ whole genome shotgun (WGS) entry which is preliminary data.</text>
</comment>
<dbReference type="AlphaFoldDB" id="A0A1Y2EA46"/>
<dbReference type="Gene3D" id="3.10.580.10">
    <property type="entry name" value="CBS-domain"/>
    <property type="match status" value="2"/>
</dbReference>
<dbReference type="SMART" id="SM00116">
    <property type="entry name" value="CBS"/>
    <property type="match status" value="4"/>
</dbReference>
<dbReference type="Pfam" id="PF00571">
    <property type="entry name" value="CBS"/>
    <property type="match status" value="3"/>
</dbReference>
<evidence type="ECO:0000313" key="5">
    <source>
        <dbReference type="EMBL" id="ORY68116.1"/>
    </source>
</evidence>
<sequence>MDIISILNKTPCCDLIKGQEPITIDSSVSVEEGCKKLVEHQFTSAPVIDNKTGKIVGILDYRDLVAFILLVFSKEKDNANHDIFLDYDRGSKIKYIVENASKLSKEDENNKLSIHLLADLSLKNPTNTLLYNSPILKAIDIFSQGIHRLLLVKEDGSLYGILSQSDIVKYLASLFPIQVPGQKNNNSIKWEIGEKPIRLARPEITEVITVDRHATVMDALRLMYNSTISSVAIVENVGTKKLLRGNISMTDIKEVIKHNKWRLLWYPVGSFFEEIRKKQEFENNGYDKVPVYTVGTETSVIKVIQKLAVIKGHRIWIVSEGDNLRSVYSLTDFMKLLKTELDNSKNQQQN</sequence>
<protein>
    <submittedName>
        <fullName evidence="5">CBS-domain-containing protein</fullName>
    </submittedName>
</protein>
<dbReference type="InterPro" id="IPR000644">
    <property type="entry name" value="CBS_dom"/>
</dbReference>
<accession>A0A1Y2EA46</accession>
<keyword evidence="1" id="KW-0677">Repeat</keyword>
<dbReference type="GO" id="GO:0004865">
    <property type="term" value="F:protein serine/threonine phosphatase inhibitor activity"/>
    <property type="evidence" value="ECO:0007669"/>
    <property type="project" value="TreeGrafter"/>
</dbReference>
<keyword evidence="6" id="KW-1185">Reference proteome</keyword>
<organism evidence="5 6">
    <name type="scientific">Neocallimastix californiae</name>
    <dbReference type="NCBI Taxonomy" id="1754190"/>
    <lineage>
        <taxon>Eukaryota</taxon>
        <taxon>Fungi</taxon>
        <taxon>Fungi incertae sedis</taxon>
        <taxon>Chytridiomycota</taxon>
        <taxon>Chytridiomycota incertae sedis</taxon>
        <taxon>Neocallimastigomycetes</taxon>
        <taxon>Neocallimastigales</taxon>
        <taxon>Neocallimastigaceae</taxon>
        <taxon>Neocallimastix</taxon>
    </lineage>
</organism>
<feature type="domain" description="CBS" evidence="4">
    <location>
        <begin position="122"/>
        <end position="179"/>
    </location>
</feature>
<dbReference type="InterPro" id="IPR050511">
    <property type="entry name" value="AMPK_gamma/SDS23_families"/>
</dbReference>
<evidence type="ECO:0000256" key="1">
    <source>
        <dbReference type="ARBA" id="ARBA00022737"/>
    </source>
</evidence>
<dbReference type="OrthoDB" id="449052at2759"/>
<evidence type="ECO:0000259" key="4">
    <source>
        <dbReference type="PROSITE" id="PS51371"/>
    </source>
</evidence>
<dbReference type="SUPFAM" id="SSF54631">
    <property type="entry name" value="CBS-domain pair"/>
    <property type="match status" value="2"/>
</dbReference>
<dbReference type="STRING" id="1754190.A0A1Y2EA46"/>
<dbReference type="InterPro" id="IPR046342">
    <property type="entry name" value="CBS_dom_sf"/>
</dbReference>
<dbReference type="PANTHER" id="PTHR13780">
    <property type="entry name" value="AMP-ACTIVATED PROTEIN KINASE, GAMMA REGULATORY SUBUNIT"/>
    <property type="match status" value="1"/>
</dbReference>
<feature type="domain" description="CBS" evidence="4">
    <location>
        <begin position="15"/>
        <end position="78"/>
    </location>
</feature>
<name>A0A1Y2EA46_9FUNG</name>
<gene>
    <name evidence="5" type="ORF">LY90DRAFT_661016</name>
</gene>
<reference evidence="5 6" key="1">
    <citation type="submission" date="2016-08" db="EMBL/GenBank/DDBJ databases">
        <title>A Parts List for Fungal Cellulosomes Revealed by Comparative Genomics.</title>
        <authorList>
            <consortium name="DOE Joint Genome Institute"/>
            <person name="Haitjema C.H."/>
            <person name="Gilmore S.P."/>
            <person name="Henske J.K."/>
            <person name="Solomon K.V."/>
            <person name="De Groot R."/>
            <person name="Kuo A."/>
            <person name="Mondo S.J."/>
            <person name="Salamov A.A."/>
            <person name="Labutti K."/>
            <person name="Zhao Z."/>
            <person name="Chiniquy J."/>
            <person name="Barry K."/>
            <person name="Brewer H.M."/>
            <person name="Purvine S.O."/>
            <person name="Wright A.T."/>
            <person name="Boxma B."/>
            <person name="Van Alen T."/>
            <person name="Hackstein J.H."/>
            <person name="Baker S.E."/>
            <person name="Grigoriev I.V."/>
            <person name="O'Malley M.A."/>
        </authorList>
    </citation>
    <scope>NUCLEOTIDE SEQUENCE [LARGE SCALE GENOMIC DNA]</scope>
    <source>
        <strain evidence="5 6">G1</strain>
    </source>
</reference>
<dbReference type="Proteomes" id="UP000193920">
    <property type="component" value="Unassembled WGS sequence"/>
</dbReference>